<organism evidence="1 2">
    <name type="scientific">Polypedilum vanderplanki</name>
    <name type="common">Sleeping chironomid midge</name>
    <dbReference type="NCBI Taxonomy" id="319348"/>
    <lineage>
        <taxon>Eukaryota</taxon>
        <taxon>Metazoa</taxon>
        <taxon>Ecdysozoa</taxon>
        <taxon>Arthropoda</taxon>
        <taxon>Hexapoda</taxon>
        <taxon>Insecta</taxon>
        <taxon>Pterygota</taxon>
        <taxon>Neoptera</taxon>
        <taxon>Endopterygota</taxon>
        <taxon>Diptera</taxon>
        <taxon>Nematocera</taxon>
        <taxon>Chironomoidea</taxon>
        <taxon>Chironomidae</taxon>
        <taxon>Chironominae</taxon>
        <taxon>Polypedilum</taxon>
        <taxon>Polypedilum</taxon>
    </lineage>
</organism>
<dbReference type="AlphaFoldDB" id="A0A9J6BKZ2"/>
<gene>
    <name evidence="1" type="ORF">PVAND_000324</name>
</gene>
<comment type="caution">
    <text evidence="1">The sequence shown here is derived from an EMBL/GenBank/DDBJ whole genome shotgun (WGS) entry which is preliminary data.</text>
</comment>
<proteinExistence type="predicted"/>
<sequence length="111" mass="12567">MIVSTNGLQCYQCGQFNDGVGSITPCLNYTETNAHFYLKDCPRRSDKFCVKYVSELSTVRDCVESCVEKEVWDTSTYCCNQDGCNDSTIATISRFLLILATFISLCYFNFV</sequence>
<dbReference type="InterPro" id="IPR045860">
    <property type="entry name" value="Snake_toxin-like_sf"/>
</dbReference>
<name>A0A9J6BKZ2_POLVA</name>
<dbReference type="Proteomes" id="UP001107558">
    <property type="component" value="Chromosome 3"/>
</dbReference>
<dbReference type="EMBL" id="JADBJN010000003">
    <property type="protein sequence ID" value="KAG5670038.1"/>
    <property type="molecule type" value="Genomic_DNA"/>
</dbReference>
<protein>
    <submittedName>
        <fullName evidence="1">Uncharacterized protein</fullName>
    </submittedName>
</protein>
<dbReference type="SUPFAM" id="SSF57302">
    <property type="entry name" value="Snake toxin-like"/>
    <property type="match status" value="1"/>
</dbReference>
<keyword evidence="2" id="KW-1185">Reference proteome</keyword>
<evidence type="ECO:0000313" key="1">
    <source>
        <dbReference type="EMBL" id="KAG5670038.1"/>
    </source>
</evidence>
<accession>A0A9J6BKZ2</accession>
<dbReference type="OrthoDB" id="7783260at2759"/>
<reference evidence="1" key="1">
    <citation type="submission" date="2021-03" db="EMBL/GenBank/DDBJ databases">
        <title>Chromosome level genome of the anhydrobiotic midge Polypedilum vanderplanki.</title>
        <authorList>
            <person name="Yoshida Y."/>
            <person name="Kikawada T."/>
            <person name="Gusev O."/>
        </authorList>
    </citation>
    <scope>NUCLEOTIDE SEQUENCE</scope>
    <source>
        <strain evidence="1">NIAS01</strain>
        <tissue evidence="1">Whole body or cell culture</tissue>
    </source>
</reference>
<evidence type="ECO:0000313" key="2">
    <source>
        <dbReference type="Proteomes" id="UP001107558"/>
    </source>
</evidence>